<feature type="compositionally biased region" description="Basic and acidic residues" evidence="15">
    <location>
        <begin position="1481"/>
        <end position="1495"/>
    </location>
</feature>
<evidence type="ECO:0000256" key="4">
    <source>
        <dbReference type="ARBA" id="ARBA00022553"/>
    </source>
</evidence>
<feature type="region of interest" description="Disordered" evidence="15">
    <location>
        <begin position="1481"/>
        <end position="1523"/>
    </location>
</feature>
<accession>A0A7L1DIT9</accession>
<dbReference type="InterPro" id="IPR054127">
    <property type="entry name" value="Pcf11_C"/>
</dbReference>
<dbReference type="EMBL" id="VXBA01005228">
    <property type="protein sequence ID" value="NXM76999.1"/>
    <property type="molecule type" value="Genomic_DNA"/>
</dbReference>
<evidence type="ECO:0000256" key="1">
    <source>
        <dbReference type="ARBA" id="ARBA00004123"/>
    </source>
</evidence>
<proteinExistence type="predicted"/>
<keyword evidence="3" id="KW-1017">Isopeptide bond</keyword>
<evidence type="ECO:0000256" key="15">
    <source>
        <dbReference type="SAM" id="MobiDB-lite"/>
    </source>
</evidence>
<dbReference type="GO" id="GO:0005849">
    <property type="term" value="C:mRNA cleavage factor complex"/>
    <property type="evidence" value="ECO:0007669"/>
    <property type="project" value="InterPro"/>
</dbReference>
<dbReference type="InterPro" id="IPR045154">
    <property type="entry name" value="PCF11-like"/>
</dbReference>
<dbReference type="GO" id="GO:0005737">
    <property type="term" value="C:cytoplasm"/>
    <property type="evidence" value="ECO:0007669"/>
    <property type="project" value="TreeGrafter"/>
</dbReference>
<gene>
    <name evidence="17" type="primary">Pcf11</name>
    <name evidence="17" type="ORF">SERLUN_R13290</name>
</gene>
<feature type="compositionally biased region" description="Low complexity" evidence="15">
    <location>
        <begin position="958"/>
        <end position="972"/>
    </location>
</feature>
<feature type="compositionally biased region" description="Basic and acidic residues" evidence="15">
    <location>
        <begin position="306"/>
        <end position="316"/>
    </location>
</feature>
<sequence>MSAPESSAGSSEAREDACRDYQSSLEDLTFNSKPHINMLTILAEENVPFAKDIVSLIEAQIAKAPASEKLPVMYLMDSIVKNVGREYLTAFTKNLVATFICVFEKVDENTRKSLFKLRSTWDDIFPLKKLYALDVRVNSLDPAWPIKPLPPNVNTSSIHVNPKFLNKSPEESTAPTSAVTSGASTPPAVPEIQKNLTQEQLIRQQLLAKQKQLLELQQKKLELELEQTKAQLAVSLSVQQGSSTIASVPAPSKQHMSPTPHMTVKPPHQAAVQSEKNKPSPSPPLHDIKIVNRDPRLNRMGQHSSHSKDQSHRKEFSPSVTGQSDTKASKTAQAEKQSSAKSEKSKTSEKTQKKELDQSKAKSKSPSPLKNKLPDTKDSKSQECESTKVSDISKRDPRLKRHLQDKSEGKEEEVKEKRRSTEKKDKEEHKTCEHRPVGSRNKVINGAVQKQDTTAEESEKQGGKQGRSSSRKRSRSRSPKARSPSTHSPKRRERRSPKRRLRSLSPTSSTPKIGKIRQIGPKQSHIEEGTQAARDERNSSKRNVKQEVRDPRRVKKAQEERPQETATQHSAKASPDPKENAENWQGSKSGKRWKSGWEENKNSQQNDEHQALGKSPHQRHRENWPAGKGILSPRAPKQQHRLSVDANLQIPKELTSASKRELLKNANDRLTSGEITQDEFLVVAHQIRQLFQYQEGKHRCVREEPRSPFSERFKRARYEDPEKAPFPENPGSRFGGIEAKQRISALMEDRPLFDGSPRPAAARVGVDGQGSPFVDGPAGGSGSRIDGPAGQAAMRFEGPLVGAGASQFDGPLAGAGGAGALRFDGPPGQLAGALRFEGPPGQVGGGGPLRFEGPLGPLRFEGPAGQPVGGPRFEGPGVGLRFEGPRGQPSGGLRFEGPHGQPMGPRGQPGGGLRFEGPHGQPLGPHGQPGGGLRFDGPHLQPLGPHGQPGGGLRFEGPHGQPMGPHGPSSGGLRFEGPHGPSGGGLRLDGPHGQPGLGPRLIDGPVHQGAGGLRFDGPLGRAGPRFDGCHAAGFDGQPGQLSLLQRFDGIHGQPGPRLAPGQQAQARFETAIPQRFDGPHQPASRFDLPLGLQGARFENVANHPASRLEMSPYGQGGPFVEHPGQGYNGPAHGMQFQRPDMFDGSPGPNFNGPAGPGGQNFPLRGAGHYFDEKGLQGPQYGNFNNMPMGSNQVSLVSAQQGPYGQSQQYLPNPGSFVQNPAGALPHSYPDNHLGQVDVNELFAKLLKTGILKLSKTDSASAQANETSAQPTAEEEDDDQNEDQNVPDLTNFIVEELRQRYDSVINRLYTGIQCYSCGMRFTTSQTDVYADHLDWHYRQNRTEKDVSRKITHRRWYYSLTDWIEFEEIADLEERAKSQFFEKAHEEVVLKTQEAAKEKEFQSVPAGPAGAVESCEICQEQFEQYWDEEEEEWHLKNAIRVDEKIYHPSCYEDYQNTSSFDCTPSPSKTPSENPLNIMLDIVKQETEEPCDPPKIKEEPDDTPPACAEESTPASTDVKTEPEESV</sequence>
<dbReference type="InterPro" id="IPR021605">
    <property type="entry name" value="Pcf11_Clp1-ID"/>
</dbReference>
<dbReference type="CDD" id="cd16982">
    <property type="entry name" value="CID_Pcf11"/>
    <property type="match status" value="1"/>
</dbReference>
<dbReference type="Pfam" id="PF04818">
    <property type="entry name" value="CID"/>
    <property type="match status" value="1"/>
</dbReference>
<feature type="domain" description="CID" evidence="16">
    <location>
        <begin position="13"/>
        <end position="141"/>
    </location>
</feature>
<keyword evidence="4" id="KW-0597">Phosphoprotein</keyword>
<feature type="compositionally biased region" description="Acidic residues" evidence="15">
    <location>
        <begin position="1272"/>
        <end position="1281"/>
    </location>
</feature>
<dbReference type="PANTHER" id="PTHR15921">
    <property type="entry name" value="PRE-MRNA CLEAVAGE COMPLEX II"/>
    <property type="match status" value="1"/>
</dbReference>
<dbReference type="Proteomes" id="UP000553648">
    <property type="component" value="Unassembled WGS sequence"/>
</dbReference>
<feature type="region of interest" description="Disordered" evidence="15">
    <location>
        <begin position="884"/>
        <end position="998"/>
    </location>
</feature>
<evidence type="ECO:0000259" key="16">
    <source>
        <dbReference type="PROSITE" id="PS51391"/>
    </source>
</evidence>
<dbReference type="FunFam" id="1.25.40.90:FF:000015">
    <property type="entry name" value="Pre-mRNA cleavage complex 2 protein Pcf11"/>
    <property type="match status" value="1"/>
</dbReference>
<feature type="compositionally biased region" description="Basic and acidic residues" evidence="15">
    <location>
        <begin position="524"/>
        <end position="563"/>
    </location>
</feature>
<feature type="compositionally biased region" description="Polar residues" evidence="15">
    <location>
        <begin position="1257"/>
        <end position="1270"/>
    </location>
</feature>
<keyword evidence="9" id="KW-0539">Nucleus</keyword>
<keyword evidence="7" id="KW-0007">Acetylation</keyword>
<dbReference type="InterPro" id="IPR048829">
    <property type="entry name" value="PCF11_RFEG_rpt"/>
</dbReference>
<evidence type="ECO:0000256" key="11">
    <source>
        <dbReference type="ARBA" id="ARBA00063659"/>
    </source>
</evidence>
<keyword evidence="18" id="KW-1185">Reference proteome</keyword>
<dbReference type="GO" id="GO:0006369">
    <property type="term" value="P:termination of RNA polymerase II transcription"/>
    <property type="evidence" value="ECO:0007669"/>
    <property type="project" value="InterPro"/>
</dbReference>
<evidence type="ECO:0000256" key="5">
    <source>
        <dbReference type="ARBA" id="ARBA00022664"/>
    </source>
</evidence>
<dbReference type="PROSITE" id="PS51391">
    <property type="entry name" value="CID"/>
    <property type="match status" value="1"/>
</dbReference>
<keyword evidence="6" id="KW-0832">Ubl conjugation</keyword>
<evidence type="ECO:0000256" key="14">
    <source>
        <dbReference type="SAM" id="Coils"/>
    </source>
</evidence>
<dbReference type="GO" id="GO:0031124">
    <property type="term" value="P:mRNA 3'-end processing"/>
    <property type="evidence" value="ECO:0007669"/>
    <property type="project" value="InterPro"/>
</dbReference>
<evidence type="ECO:0000256" key="12">
    <source>
        <dbReference type="ARBA" id="ARBA00068814"/>
    </source>
</evidence>
<evidence type="ECO:0000256" key="8">
    <source>
        <dbReference type="ARBA" id="ARBA00023054"/>
    </source>
</evidence>
<feature type="compositionally biased region" description="Polar residues" evidence="15">
    <location>
        <begin position="171"/>
        <end position="184"/>
    </location>
</feature>
<evidence type="ECO:0000256" key="6">
    <source>
        <dbReference type="ARBA" id="ARBA00022843"/>
    </source>
</evidence>
<protein>
    <recommendedName>
        <fullName evidence="12">Pre-mRNA cleavage complex 2 protein Pcf11</fullName>
    </recommendedName>
    <alternativeName>
        <fullName evidence="13">Pre-mRNA cleavage complex II protein Pcf11</fullName>
    </alternativeName>
</protein>
<feature type="compositionally biased region" description="Basic residues" evidence="15">
    <location>
        <begin position="469"/>
        <end position="480"/>
    </location>
</feature>
<feature type="region of interest" description="Disordered" evidence="15">
    <location>
        <begin position="160"/>
        <end position="189"/>
    </location>
</feature>
<dbReference type="InterPro" id="IPR048832">
    <property type="entry name" value="PCF11_charged"/>
</dbReference>
<keyword evidence="5" id="KW-0507">mRNA processing</keyword>
<feature type="non-terminal residue" evidence="17">
    <location>
        <position position="1"/>
    </location>
</feature>
<evidence type="ECO:0000256" key="13">
    <source>
        <dbReference type="ARBA" id="ARBA00083113"/>
    </source>
</evidence>
<dbReference type="PANTHER" id="PTHR15921:SF3">
    <property type="entry name" value="PRE-MRNA CLEAVAGE COMPLEX 2 PROTEIN PCF11"/>
    <property type="match status" value="1"/>
</dbReference>
<dbReference type="Pfam" id="PF20845">
    <property type="entry name" value="Pcf11_helical"/>
    <property type="match status" value="1"/>
</dbReference>
<evidence type="ECO:0000256" key="2">
    <source>
        <dbReference type="ARBA" id="ARBA00022481"/>
    </source>
</evidence>
<name>A0A7L1DIT9_9PASS</name>
<dbReference type="Pfam" id="PF21936">
    <property type="entry name" value="Pcf11_C"/>
    <property type="match status" value="1"/>
</dbReference>
<keyword evidence="8 14" id="KW-0175">Coiled coil</keyword>
<evidence type="ECO:0000313" key="17">
    <source>
        <dbReference type="EMBL" id="NXM76999.1"/>
    </source>
</evidence>
<dbReference type="InterPro" id="IPR008942">
    <property type="entry name" value="ENTH_VHS"/>
</dbReference>
<feature type="compositionally biased region" description="Basic and acidic residues" evidence="15">
    <location>
        <begin position="595"/>
        <end position="611"/>
    </location>
</feature>
<comment type="caution">
    <text evidence="17">The sequence shown here is derived from an EMBL/GenBank/DDBJ whole genome shotgun (WGS) entry which is preliminary data.</text>
</comment>
<comment type="subunit">
    <text evidence="11">Associates with the phosphorylated CTD domain of POLR2A /RNA polymerase II.</text>
</comment>
<dbReference type="SUPFAM" id="SSF48464">
    <property type="entry name" value="ENTH/VHS domain"/>
    <property type="match status" value="1"/>
</dbReference>
<feature type="compositionally biased region" description="Basic and acidic residues" evidence="15">
    <location>
        <begin position="286"/>
        <end position="297"/>
    </location>
</feature>
<dbReference type="InterPro" id="IPR006569">
    <property type="entry name" value="CID_dom"/>
</dbReference>
<dbReference type="Pfam" id="PF20844">
    <property type="entry name" value="PCF11_RFEG_rpt"/>
    <property type="match status" value="2"/>
</dbReference>
<reference evidence="17 18" key="1">
    <citation type="submission" date="2019-09" db="EMBL/GenBank/DDBJ databases">
        <title>Bird 10,000 Genomes (B10K) Project - Family phase.</title>
        <authorList>
            <person name="Zhang G."/>
        </authorList>
    </citation>
    <scope>NUCLEOTIDE SEQUENCE [LARGE SCALE GENOMIC DNA]</scope>
    <source>
        <strain evidence="17">B10K-DU-002-03</strain>
        <tissue evidence="17">Muscle</tissue>
    </source>
</reference>
<dbReference type="GO" id="GO:0000993">
    <property type="term" value="F:RNA polymerase II complex binding"/>
    <property type="evidence" value="ECO:0007669"/>
    <property type="project" value="InterPro"/>
</dbReference>
<comment type="subcellular location">
    <subcellularLocation>
        <location evidence="1">Nucleus</location>
    </subcellularLocation>
</comment>
<evidence type="ECO:0000256" key="10">
    <source>
        <dbReference type="ARBA" id="ARBA00057101"/>
    </source>
</evidence>
<comment type="function">
    <text evidence="10">Component of pre-mRNA cleavage complex II, which promotes transcription termination by RNA polymerase II.</text>
</comment>
<feature type="compositionally biased region" description="Basic and acidic residues" evidence="15">
    <location>
        <begin position="341"/>
        <end position="360"/>
    </location>
</feature>
<dbReference type="SMART" id="SM00582">
    <property type="entry name" value="RPR"/>
    <property type="match status" value="1"/>
</dbReference>
<dbReference type="Pfam" id="PF11526">
    <property type="entry name" value="Pfc11_Clp1_ID"/>
    <property type="match status" value="1"/>
</dbReference>
<feature type="coiled-coil region" evidence="14">
    <location>
        <begin position="206"/>
        <end position="233"/>
    </location>
</feature>
<feature type="compositionally biased region" description="Basic and acidic residues" evidence="15">
    <location>
        <begin position="422"/>
        <end position="436"/>
    </location>
</feature>
<evidence type="ECO:0000256" key="3">
    <source>
        <dbReference type="ARBA" id="ARBA00022499"/>
    </source>
</evidence>
<evidence type="ECO:0000313" key="18">
    <source>
        <dbReference type="Proteomes" id="UP000553648"/>
    </source>
</evidence>
<feature type="compositionally biased region" description="Basic and acidic residues" evidence="15">
    <location>
        <begin position="372"/>
        <end position="416"/>
    </location>
</feature>
<dbReference type="Pfam" id="PF20827">
    <property type="entry name" value="PCF11_charged"/>
    <property type="match status" value="1"/>
</dbReference>
<dbReference type="OrthoDB" id="343582at2759"/>
<feature type="region of interest" description="Disordered" evidence="15">
    <location>
        <begin position="246"/>
        <end position="641"/>
    </location>
</feature>
<dbReference type="InterPro" id="IPR047415">
    <property type="entry name" value="Pcf11_CID"/>
</dbReference>
<feature type="region of interest" description="Disordered" evidence="15">
    <location>
        <begin position="1257"/>
        <end position="1285"/>
    </location>
</feature>
<organism evidence="17 18">
    <name type="scientific">Serilophus lunatus</name>
    <name type="common">silver-breasted broadbill</name>
    <dbReference type="NCBI Taxonomy" id="239386"/>
    <lineage>
        <taxon>Eukaryota</taxon>
        <taxon>Metazoa</taxon>
        <taxon>Chordata</taxon>
        <taxon>Craniata</taxon>
        <taxon>Vertebrata</taxon>
        <taxon>Euteleostomi</taxon>
        <taxon>Archelosauria</taxon>
        <taxon>Archosauria</taxon>
        <taxon>Dinosauria</taxon>
        <taxon>Saurischia</taxon>
        <taxon>Theropoda</taxon>
        <taxon>Coelurosauria</taxon>
        <taxon>Aves</taxon>
        <taxon>Neognathae</taxon>
        <taxon>Neoaves</taxon>
        <taxon>Telluraves</taxon>
        <taxon>Australaves</taxon>
        <taxon>Passeriformes</taxon>
        <taxon>Eurylaimidae</taxon>
        <taxon>Serilophus</taxon>
    </lineage>
</organism>
<dbReference type="Gene3D" id="1.25.40.90">
    <property type="match status" value="1"/>
</dbReference>
<dbReference type="InterPro" id="IPR048830">
    <property type="entry name" value="PCF11_helical"/>
</dbReference>
<feature type="compositionally biased region" description="Basic residues" evidence="15">
    <location>
        <begin position="488"/>
        <end position="502"/>
    </location>
</feature>
<evidence type="ECO:0000256" key="9">
    <source>
        <dbReference type="ARBA" id="ARBA00023242"/>
    </source>
</evidence>
<evidence type="ECO:0000256" key="7">
    <source>
        <dbReference type="ARBA" id="ARBA00022990"/>
    </source>
</evidence>
<keyword evidence="2" id="KW-0488">Methylation</keyword>
<feature type="compositionally biased region" description="Low complexity" evidence="15">
    <location>
        <begin position="329"/>
        <end position="340"/>
    </location>
</feature>
<feature type="non-terminal residue" evidence="17">
    <location>
        <position position="1523"/>
    </location>
</feature>
<dbReference type="GO" id="GO:0003729">
    <property type="term" value="F:mRNA binding"/>
    <property type="evidence" value="ECO:0007669"/>
    <property type="project" value="InterPro"/>
</dbReference>